<comment type="caution">
    <text evidence="10">Lacks conserved residue(s) required for the propagation of feature annotation.</text>
</comment>
<keyword evidence="5 10" id="KW-0552">Olfaction</keyword>
<keyword evidence="2" id="KW-1003">Cell membrane</keyword>
<dbReference type="Pfam" id="PF02949">
    <property type="entry name" value="7tm_6"/>
    <property type="match status" value="1"/>
</dbReference>
<accession>A0ABN7BB09</accession>
<evidence type="ECO:0000256" key="1">
    <source>
        <dbReference type="ARBA" id="ARBA00004651"/>
    </source>
</evidence>
<dbReference type="PANTHER" id="PTHR21137:SF35">
    <property type="entry name" value="ODORANT RECEPTOR 19A-RELATED"/>
    <property type="match status" value="1"/>
</dbReference>
<dbReference type="Proteomes" id="UP001307889">
    <property type="component" value="Chromosome 12"/>
</dbReference>
<evidence type="ECO:0000256" key="3">
    <source>
        <dbReference type="ARBA" id="ARBA00022606"/>
    </source>
</evidence>
<evidence type="ECO:0000256" key="6">
    <source>
        <dbReference type="ARBA" id="ARBA00022989"/>
    </source>
</evidence>
<evidence type="ECO:0000313" key="11">
    <source>
        <dbReference type="EMBL" id="BET00848.1"/>
    </source>
</evidence>
<evidence type="ECO:0000256" key="5">
    <source>
        <dbReference type="ARBA" id="ARBA00022725"/>
    </source>
</evidence>
<keyword evidence="8 10" id="KW-0675">Receptor</keyword>
<keyword evidence="9 10" id="KW-0807">Transducer</keyword>
<feature type="transmembrane region" description="Helical" evidence="10">
    <location>
        <begin position="12"/>
        <end position="31"/>
    </location>
</feature>
<reference evidence="11 12" key="1">
    <citation type="submission" date="2023-09" db="EMBL/GenBank/DDBJ databases">
        <title>Nesidiocoris tenuis whole genome shotgun sequence.</title>
        <authorList>
            <person name="Shibata T."/>
            <person name="Shimoda M."/>
            <person name="Kobayashi T."/>
            <person name="Uehara T."/>
        </authorList>
    </citation>
    <scope>NUCLEOTIDE SEQUENCE [LARGE SCALE GENOMIC DNA]</scope>
    <source>
        <strain evidence="11 12">Japan</strain>
    </source>
</reference>
<sequence length="385" mass="43200">MGGICYWSNLYTLLYFSTVGSTIVLSTIFMVSNHLRGEKEAVLETVHFMFLALNSIAMVTDYNVNQQNYLQLYRAFDKGVFDYGDSLDEETIRNIEEIKSGARERKRKFGYVFSSLLKVIAVVHTLKKPLSRLVIGGKQPTNGADDLLWEAPIGVYMPFSDYWAPYIFGHLLSTGCGILIATTAVASTTTYQYISEELLAEYAIVRLTFERCVFRAEHLQKSMGKNCNFDNCLEQCANLSVKHHQHLLSLFSTFKKLVYMPLFMSVTDGGLMLCMSSYLTICGDISLELRLSMPGFVGSECLLMFIYCDYGEKLSKANADVGDGLYNAEKLSDHLNQLKPYLATVVRFTNVPKELSAGGFTAVNRQIFANIISAAYSYIGFMLST</sequence>
<dbReference type="PANTHER" id="PTHR21137">
    <property type="entry name" value="ODORANT RECEPTOR"/>
    <property type="match status" value="1"/>
</dbReference>
<keyword evidence="3 10" id="KW-0716">Sensory transduction</keyword>
<feature type="transmembrane region" description="Helical" evidence="10">
    <location>
        <begin position="163"/>
        <end position="186"/>
    </location>
</feature>
<evidence type="ECO:0000313" key="12">
    <source>
        <dbReference type="Proteomes" id="UP001307889"/>
    </source>
</evidence>
<comment type="subcellular location">
    <subcellularLocation>
        <location evidence="1 10">Cell membrane</location>
        <topology evidence="1 10">Multi-pass membrane protein</topology>
    </subcellularLocation>
</comment>
<evidence type="ECO:0000256" key="10">
    <source>
        <dbReference type="RuleBase" id="RU351113"/>
    </source>
</evidence>
<proteinExistence type="inferred from homology"/>
<protein>
    <recommendedName>
        <fullName evidence="10">Odorant receptor</fullName>
    </recommendedName>
</protein>
<keyword evidence="6 10" id="KW-1133">Transmembrane helix</keyword>
<name>A0ABN7BB09_9HEMI</name>
<evidence type="ECO:0000256" key="8">
    <source>
        <dbReference type="ARBA" id="ARBA00023170"/>
    </source>
</evidence>
<evidence type="ECO:0000256" key="9">
    <source>
        <dbReference type="ARBA" id="ARBA00023224"/>
    </source>
</evidence>
<evidence type="ECO:0000256" key="4">
    <source>
        <dbReference type="ARBA" id="ARBA00022692"/>
    </source>
</evidence>
<gene>
    <name evidence="11" type="ORF">NTJ_13664</name>
</gene>
<dbReference type="EMBL" id="AP028920">
    <property type="protein sequence ID" value="BET00848.1"/>
    <property type="molecule type" value="Genomic_DNA"/>
</dbReference>
<keyword evidence="4 10" id="KW-0812">Transmembrane</keyword>
<evidence type="ECO:0000256" key="7">
    <source>
        <dbReference type="ARBA" id="ARBA00023136"/>
    </source>
</evidence>
<evidence type="ECO:0000256" key="2">
    <source>
        <dbReference type="ARBA" id="ARBA00022475"/>
    </source>
</evidence>
<keyword evidence="12" id="KW-1185">Reference proteome</keyword>
<keyword evidence="7 10" id="KW-0472">Membrane</keyword>
<organism evidence="11 12">
    <name type="scientific">Nesidiocoris tenuis</name>
    <dbReference type="NCBI Taxonomy" id="355587"/>
    <lineage>
        <taxon>Eukaryota</taxon>
        <taxon>Metazoa</taxon>
        <taxon>Ecdysozoa</taxon>
        <taxon>Arthropoda</taxon>
        <taxon>Hexapoda</taxon>
        <taxon>Insecta</taxon>
        <taxon>Pterygota</taxon>
        <taxon>Neoptera</taxon>
        <taxon>Paraneoptera</taxon>
        <taxon>Hemiptera</taxon>
        <taxon>Heteroptera</taxon>
        <taxon>Panheteroptera</taxon>
        <taxon>Cimicomorpha</taxon>
        <taxon>Miridae</taxon>
        <taxon>Dicyphina</taxon>
        <taxon>Nesidiocoris</taxon>
    </lineage>
</organism>
<dbReference type="InterPro" id="IPR004117">
    <property type="entry name" value="7tm6_olfct_rcpt"/>
</dbReference>
<feature type="transmembrane region" description="Helical" evidence="10">
    <location>
        <begin position="109"/>
        <end position="126"/>
    </location>
</feature>
<comment type="similarity">
    <text evidence="10">Belongs to the insect chemoreceptor superfamily. Heteromeric odorant receptor channel (TC 1.A.69) family.</text>
</comment>